<dbReference type="Proteomes" id="UP001164439">
    <property type="component" value="Chromosome"/>
</dbReference>
<accession>A0ABY7KA79</accession>
<keyword evidence="4" id="KW-1185">Reference proteome</keyword>
<feature type="compositionally biased region" description="Low complexity" evidence="1">
    <location>
        <begin position="546"/>
        <end position="562"/>
    </location>
</feature>
<dbReference type="Gene3D" id="3.40.50.300">
    <property type="entry name" value="P-loop containing nucleotide triphosphate hydrolases"/>
    <property type="match status" value="1"/>
</dbReference>
<feature type="region of interest" description="Disordered" evidence="1">
    <location>
        <begin position="25"/>
        <end position="44"/>
    </location>
</feature>
<evidence type="ECO:0000256" key="1">
    <source>
        <dbReference type="SAM" id="MobiDB-lite"/>
    </source>
</evidence>
<feature type="region of interest" description="Disordered" evidence="1">
    <location>
        <begin position="501"/>
        <end position="591"/>
    </location>
</feature>
<feature type="compositionally biased region" description="Polar residues" evidence="1">
    <location>
        <begin position="504"/>
        <end position="545"/>
    </location>
</feature>
<dbReference type="SUPFAM" id="SSF52540">
    <property type="entry name" value="P-loop containing nucleoside triphosphate hydrolases"/>
    <property type="match status" value="1"/>
</dbReference>
<dbReference type="EMBL" id="CP114413">
    <property type="protein sequence ID" value="WAZ21388.1"/>
    <property type="molecule type" value="Genomic_DNA"/>
</dbReference>
<feature type="domain" description="AAA+ ATPase" evidence="2">
    <location>
        <begin position="70"/>
        <end position="227"/>
    </location>
</feature>
<dbReference type="RefSeq" id="WP_269659035.1">
    <property type="nucleotide sequence ID" value="NZ_CP114413.1"/>
</dbReference>
<evidence type="ECO:0000259" key="2">
    <source>
        <dbReference type="SMART" id="SM00382"/>
    </source>
</evidence>
<dbReference type="CDD" id="cd00009">
    <property type="entry name" value="AAA"/>
    <property type="match status" value="1"/>
</dbReference>
<gene>
    <name evidence="3" type="ORF">STRCI_002555</name>
</gene>
<proteinExistence type="predicted"/>
<reference evidence="3" key="1">
    <citation type="submission" date="2022-12" db="EMBL/GenBank/DDBJ databases">
        <authorList>
            <person name="Ruckert C."/>
            <person name="Busche T."/>
            <person name="Kalinowski J."/>
            <person name="Wittmann C."/>
        </authorList>
    </citation>
    <scope>NUCLEOTIDE SEQUENCE</scope>
    <source>
        <strain evidence="3">DSM 40467</strain>
    </source>
</reference>
<dbReference type="Gene3D" id="2.60.40.10">
    <property type="entry name" value="Immunoglobulins"/>
    <property type="match status" value="1"/>
</dbReference>
<organism evidence="3 4">
    <name type="scientific">Streptomyces cinnabarinus</name>
    <dbReference type="NCBI Taxonomy" id="67287"/>
    <lineage>
        <taxon>Bacteria</taxon>
        <taxon>Bacillati</taxon>
        <taxon>Actinomycetota</taxon>
        <taxon>Actinomycetes</taxon>
        <taxon>Kitasatosporales</taxon>
        <taxon>Streptomycetaceae</taxon>
        <taxon>Streptomyces</taxon>
    </lineage>
</organism>
<dbReference type="InterPro" id="IPR013783">
    <property type="entry name" value="Ig-like_fold"/>
</dbReference>
<sequence length="695" mass="71652">MSGGIAGQMVVGDQNVVVHAEHGSTVTLRTEGPPSVRRRSRPTGRAVPTRGLALFGRGDQLAELEGWLAEGHPVQIYGPPGCGKSALLRHLAAERGAAHREVVLLSAAGVPVEDLVEDLFHACYDAEDYKPDPARRRRLMGSVQALLLVDDFEGSADDLADLLDAAPGCDVVVTSAARCAEAEGRTLRLDGLPEEAALALIAQKLDRSLRDDEREAAERYIEAVQGNPLALVQAATAVRAAGRRHGTADASGFVVDEQAIATGVADRLSDEAAELLHILNAFAPLPVPGPLLSVLAGDVDRAAALGELKSLQLITSEGNGFRPYGRLTALVVAQTGPARDAGQFAQALAAWVGTKSTGKDVAAATAVIRRALTAAARTRKHTAVRDLARAAAPGLARSLRWGAWREVLELGRAAARELGAAEDEAYFAHEEDVRRKVLKLSTGLAISSAAGAGGALGHALSAPAKSGVSAVAGNPAVIGTAIAAVVAGGIFTALAVTGGEEAPVQSNAAPVSTESGIRASDSASDTPGSLTPGATHTIPSDPSSKPSLTASSMPPTSLTPTTGFPPPSISESETTKGPEDCLPTSAVPVSDGDAQFGPVNAGGGEESVSFQFKWLDCDDENSFSVADPDVWEVERTSCPPTAPNTMCVFSVTFRPAAPGDYQAQVTVLDDWGRPTVELPVTGTAVESEGPPPPQP</sequence>
<dbReference type="PANTHER" id="PTHR47691:SF3">
    <property type="entry name" value="HTH-TYPE TRANSCRIPTIONAL REGULATOR RV0890C-RELATED"/>
    <property type="match status" value="1"/>
</dbReference>
<dbReference type="SMART" id="SM00382">
    <property type="entry name" value="AAA"/>
    <property type="match status" value="1"/>
</dbReference>
<evidence type="ECO:0000313" key="4">
    <source>
        <dbReference type="Proteomes" id="UP001164439"/>
    </source>
</evidence>
<name>A0ABY7KA79_9ACTN</name>
<dbReference type="InterPro" id="IPR003593">
    <property type="entry name" value="AAA+_ATPase"/>
</dbReference>
<evidence type="ECO:0000313" key="3">
    <source>
        <dbReference type="EMBL" id="WAZ21388.1"/>
    </source>
</evidence>
<protein>
    <recommendedName>
        <fullName evidence="2">AAA+ ATPase domain-containing protein</fullName>
    </recommendedName>
</protein>
<dbReference type="PANTHER" id="PTHR47691">
    <property type="entry name" value="REGULATOR-RELATED"/>
    <property type="match status" value="1"/>
</dbReference>
<dbReference type="InterPro" id="IPR027417">
    <property type="entry name" value="P-loop_NTPase"/>
</dbReference>